<dbReference type="EMBL" id="KB737261">
    <property type="protein sequence ID" value="ENN83061.1"/>
    <property type="molecule type" value="Genomic_DNA"/>
</dbReference>
<sequence length="160" mass="17884">MKIWDTRSESNKPANTLMLSGDQVTPTYLTFHPTQRHIIIAGDELGALTTWDLRQQTFPVNAHEGAITEIQFHPDNPDHLFSCSTTGELWHWSTKTRYTLGFASEETNVWLAPENVKSKMEVLTLMPTLGKPINSLDVSKKKVICGCGNEAIYLVNGIAL</sequence>
<keyword evidence="4" id="KW-0539">Nucleus</keyword>
<dbReference type="Gene3D" id="2.130.10.10">
    <property type="entry name" value="YVTN repeat-like/Quinoprotein amine dehydrogenase"/>
    <property type="match status" value="1"/>
</dbReference>
<evidence type="ECO:0000313" key="5">
    <source>
        <dbReference type="EMBL" id="ENN83061.1"/>
    </source>
</evidence>
<evidence type="ECO:0000256" key="4">
    <source>
        <dbReference type="ARBA" id="ARBA00023242"/>
    </source>
</evidence>
<dbReference type="GO" id="GO:0031080">
    <property type="term" value="C:nuclear pore outer ring"/>
    <property type="evidence" value="ECO:0007669"/>
    <property type="project" value="TreeGrafter"/>
</dbReference>
<reference evidence="5" key="1">
    <citation type="journal article" date="2013" name="Genome Biol.">
        <title>Draft genome of the mountain pine beetle, Dendroctonus ponderosae Hopkins, a major forest pest.</title>
        <authorList>
            <person name="Keeling C.I."/>
            <person name="Yuen M.M."/>
            <person name="Liao N.Y."/>
            <person name="Docking T.R."/>
            <person name="Chan S.K."/>
            <person name="Taylor G.A."/>
            <person name="Palmquist D.L."/>
            <person name="Jackman S.D."/>
            <person name="Nguyen A."/>
            <person name="Li M."/>
            <person name="Henderson H."/>
            <person name="Janes J.K."/>
            <person name="Zhao Y."/>
            <person name="Pandoh P."/>
            <person name="Moore R."/>
            <person name="Sperling F.A."/>
            <person name="Huber D.P."/>
            <person name="Birol I."/>
            <person name="Jones S.J."/>
            <person name="Bohlmann J."/>
        </authorList>
    </citation>
    <scope>NUCLEOTIDE SEQUENCE</scope>
</reference>
<proteinExistence type="predicted"/>
<dbReference type="InterPro" id="IPR001680">
    <property type="entry name" value="WD40_rpt"/>
</dbReference>
<dbReference type="SUPFAM" id="SSF50978">
    <property type="entry name" value="WD40 repeat-like"/>
    <property type="match status" value="1"/>
</dbReference>
<evidence type="ECO:0000256" key="2">
    <source>
        <dbReference type="ARBA" id="ARBA00022574"/>
    </source>
</evidence>
<dbReference type="SMART" id="SM00320">
    <property type="entry name" value="WD40"/>
    <property type="match status" value="3"/>
</dbReference>
<feature type="non-terminal residue" evidence="5">
    <location>
        <position position="1"/>
    </location>
</feature>
<keyword evidence="2" id="KW-0853">WD repeat</keyword>
<protein>
    <submittedName>
        <fullName evidence="5">Uncharacterized protein</fullName>
    </submittedName>
</protein>
<dbReference type="InterPro" id="IPR036322">
    <property type="entry name" value="WD40_repeat_dom_sf"/>
</dbReference>
<keyword evidence="3" id="KW-0677">Repeat</keyword>
<evidence type="ECO:0000256" key="3">
    <source>
        <dbReference type="ARBA" id="ARBA00022737"/>
    </source>
</evidence>
<name>N6UQM2_DENPD</name>
<dbReference type="AlphaFoldDB" id="N6UQM2"/>
<gene>
    <name evidence="5" type="ORF">YQE_00577</name>
</gene>
<comment type="subcellular location">
    <subcellularLocation>
        <location evidence="1">Nucleus</location>
    </subcellularLocation>
</comment>
<evidence type="ECO:0000256" key="1">
    <source>
        <dbReference type="ARBA" id="ARBA00004123"/>
    </source>
</evidence>
<accession>N6UQM2</accession>
<organism evidence="5">
    <name type="scientific">Dendroctonus ponderosae</name>
    <name type="common">Mountain pine beetle</name>
    <dbReference type="NCBI Taxonomy" id="77166"/>
    <lineage>
        <taxon>Eukaryota</taxon>
        <taxon>Metazoa</taxon>
        <taxon>Ecdysozoa</taxon>
        <taxon>Arthropoda</taxon>
        <taxon>Hexapoda</taxon>
        <taxon>Insecta</taxon>
        <taxon>Pterygota</taxon>
        <taxon>Neoptera</taxon>
        <taxon>Endopterygota</taxon>
        <taxon>Coleoptera</taxon>
        <taxon>Polyphaga</taxon>
        <taxon>Cucujiformia</taxon>
        <taxon>Curculionidae</taxon>
        <taxon>Scolytinae</taxon>
        <taxon>Dendroctonus</taxon>
    </lineage>
</organism>
<dbReference type="InterPro" id="IPR015943">
    <property type="entry name" value="WD40/YVTN_repeat-like_dom_sf"/>
</dbReference>
<dbReference type="PANTHER" id="PTHR22652">
    <property type="entry name" value="NUCLEOPORIN NUP43"/>
    <property type="match status" value="1"/>
</dbReference>
<dbReference type="PANTHER" id="PTHR22652:SF0">
    <property type="entry name" value="NUCLEOPORIN NUP43"/>
    <property type="match status" value="1"/>
</dbReference>
<dbReference type="HOGENOM" id="CLU_139951_0_0_1"/>
<dbReference type="OrthoDB" id="9890280at2759"/>